<dbReference type="Proteomes" id="UP000309584">
    <property type="component" value="Unassembled WGS sequence"/>
</dbReference>
<feature type="coiled-coil region" evidence="1">
    <location>
        <begin position="45"/>
        <end position="72"/>
    </location>
</feature>
<keyword evidence="3" id="KW-1185">Reference proteome</keyword>
<proteinExistence type="predicted"/>
<evidence type="ECO:0000313" key="3">
    <source>
        <dbReference type="Proteomes" id="UP000309584"/>
    </source>
</evidence>
<protein>
    <recommendedName>
        <fullName evidence="4">Thioester dehydrase</fullName>
    </recommendedName>
</protein>
<dbReference type="RefSeq" id="WP_137623558.1">
    <property type="nucleotide sequence ID" value="NZ_NXLY01000004.1"/>
</dbReference>
<sequence length="146" mass="17518">MIEIYLLIAALSFLFLYFAVKKLILNVDKKALLEPIKMDIYPEFCEVINDKIRAFKDRIEEMKLKNQTDKDQFLEKLSDASRELTFIQTMNLSNKNNNIWENELFEFLEKLENILIHFLENGKEEAENLREFLMQEFQRLKSKSND</sequence>
<name>A0ABY2TLV0_9BACT</name>
<reference evidence="2 3" key="1">
    <citation type="submission" date="2018-05" db="EMBL/GenBank/DDBJ databases">
        <title>Novel Campyloabacter and Helicobacter Species and Strains.</title>
        <authorList>
            <person name="Mannion A.J."/>
            <person name="Shen Z."/>
            <person name="Fox J.G."/>
        </authorList>
    </citation>
    <scope>NUCLEOTIDE SEQUENCE [LARGE SCALE GENOMIC DNA]</scope>
    <source>
        <strain evidence="3">MIT10-5678</strain>
    </source>
</reference>
<evidence type="ECO:0008006" key="4">
    <source>
        <dbReference type="Google" id="ProtNLM"/>
    </source>
</evidence>
<organism evidence="2 3">
    <name type="scientific">Campylobacter taeniopygiae</name>
    <dbReference type="NCBI Taxonomy" id="2510188"/>
    <lineage>
        <taxon>Bacteria</taxon>
        <taxon>Pseudomonadati</taxon>
        <taxon>Campylobacterota</taxon>
        <taxon>Epsilonproteobacteria</taxon>
        <taxon>Campylobacterales</taxon>
        <taxon>Campylobacteraceae</taxon>
        <taxon>Campylobacter</taxon>
    </lineage>
</organism>
<feature type="coiled-coil region" evidence="1">
    <location>
        <begin position="116"/>
        <end position="143"/>
    </location>
</feature>
<comment type="caution">
    <text evidence="2">The sequence shown here is derived from an EMBL/GenBank/DDBJ whole genome shotgun (WGS) entry which is preliminary data.</text>
</comment>
<accession>A0ABY2TLV0</accession>
<evidence type="ECO:0000313" key="2">
    <source>
        <dbReference type="EMBL" id="TKX34310.1"/>
    </source>
</evidence>
<evidence type="ECO:0000256" key="1">
    <source>
        <dbReference type="SAM" id="Coils"/>
    </source>
</evidence>
<keyword evidence="1" id="KW-0175">Coiled coil</keyword>
<dbReference type="EMBL" id="NXLY01000004">
    <property type="protein sequence ID" value="TKX34310.1"/>
    <property type="molecule type" value="Genomic_DNA"/>
</dbReference>
<gene>
    <name evidence="2" type="ORF">CQA75_02875</name>
</gene>